<proteinExistence type="predicted"/>
<name>A0AAV7V9L7_PLEWA</name>
<gene>
    <name evidence="1" type="ORF">NDU88_000973</name>
</gene>
<evidence type="ECO:0000313" key="1">
    <source>
        <dbReference type="EMBL" id="KAJ1197111.1"/>
    </source>
</evidence>
<dbReference type="EMBL" id="JANPWB010000003">
    <property type="protein sequence ID" value="KAJ1197111.1"/>
    <property type="molecule type" value="Genomic_DNA"/>
</dbReference>
<accession>A0AAV7V9L7</accession>
<dbReference type="AlphaFoldDB" id="A0AAV7V9L7"/>
<comment type="caution">
    <text evidence="1">The sequence shown here is derived from an EMBL/GenBank/DDBJ whole genome shotgun (WGS) entry which is preliminary data.</text>
</comment>
<organism evidence="1 2">
    <name type="scientific">Pleurodeles waltl</name>
    <name type="common">Iberian ribbed newt</name>
    <dbReference type="NCBI Taxonomy" id="8319"/>
    <lineage>
        <taxon>Eukaryota</taxon>
        <taxon>Metazoa</taxon>
        <taxon>Chordata</taxon>
        <taxon>Craniata</taxon>
        <taxon>Vertebrata</taxon>
        <taxon>Euteleostomi</taxon>
        <taxon>Amphibia</taxon>
        <taxon>Batrachia</taxon>
        <taxon>Caudata</taxon>
        <taxon>Salamandroidea</taxon>
        <taxon>Salamandridae</taxon>
        <taxon>Pleurodelinae</taxon>
        <taxon>Pleurodeles</taxon>
    </lineage>
</organism>
<dbReference type="Proteomes" id="UP001066276">
    <property type="component" value="Chromosome 2_1"/>
</dbReference>
<keyword evidence="2" id="KW-1185">Reference proteome</keyword>
<protein>
    <submittedName>
        <fullName evidence="1">Uncharacterized protein</fullName>
    </submittedName>
</protein>
<reference evidence="1" key="1">
    <citation type="journal article" date="2022" name="bioRxiv">
        <title>Sequencing and chromosome-scale assembly of the giantPleurodeles waltlgenome.</title>
        <authorList>
            <person name="Brown T."/>
            <person name="Elewa A."/>
            <person name="Iarovenko S."/>
            <person name="Subramanian E."/>
            <person name="Araus A.J."/>
            <person name="Petzold A."/>
            <person name="Susuki M."/>
            <person name="Suzuki K.-i.T."/>
            <person name="Hayashi T."/>
            <person name="Toyoda A."/>
            <person name="Oliveira C."/>
            <person name="Osipova E."/>
            <person name="Leigh N.D."/>
            <person name="Simon A."/>
            <person name="Yun M.H."/>
        </authorList>
    </citation>
    <scope>NUCLEOTIDE SEQUENCE</scope>
    <source>
        <strain evidence="1">20211129_DDA</strain>
        <tissue evidence="1">Liver</tissue>
    </source>
</reference>
<evidence type="ECO:0000313" key="2">
    <source>
        <dbReference type="Proteomes" id="UP001066276"/>
    </source>
</evidence>
<sequence length="161" mass="18988">MHCSTLRTLMLRFAWPDEQLRVQWYILTLLHSAGGLNAPNFETYYMAAQTMFAYYWMHNPPGPPHLWMERDDAAPMSLPFFLLDRPIRCYQVIDLADTTRYLFGKLADLQCMPLLHSARLPLEWSSWLTLCQERAMLESLQGLYVRCRGDFFENKVLCGWE</sequence>